<protein>
    <recommendedName>
        <fullName evidence="2">DKNYY family protein</fullName>
    </recommendedName>
</protein>
<dbReference type="Pfam" id="PF13644">
    <property type="entry name" value="DKNYY"/>
    <property type="match status" value="1"/>
</dbReference>
<dbReference type="AlphaFoldDB" id="A0A6S6SAG9"/>
<reference evidence="1" key="1">
    <citation type="submission" date="2020-01" db="EMBL/GenBank/DDBJ databases">
        <authorList>
            <person name="Meier V. D."/>
            <person name="Meier V D."/>
        </authorList>
    </citation>
    <scope>NUCLEOTIDE SEQUENCE</scope>
    <source>
        <strain evidence="1">HLG_WM_MAG_05</strain>
    </source>
</reference>
<accession>A0A6S6SAG9</accession>
<dbReference type="InterPro" id="IPR027375">
    <property type="entry name" value="DKNYY"/>
</dbReference>
<name>A0A6S6SAG9_9BACT</name>
<dbReference type="EMBL" id="CACVAU010000003">
    <property type="protein sequence ID" value="CAA6801549.1"/>
    <property type="molecule type" value="Genomic_DNA"/>
</dbReference>
<dbReference type="PROSITE" id="PS51257">
    <property type="entry name" value="PROKAR_LIPOPROTEIN"/>
    <property type="match status" value="1"/>
</dbReference>
<organism evidence="1">
    <name type="scientific">uncultured Sulfurovum sp</name>
    <dbReference type="NCBI Taxonomy" id="269237"/>
    <lineage>
        <taxon>Bacteria</taxon>
        <taxon>Pseudomonadati</taxon>
        <taxon>Campylobacterota</taxon>
        <taxon>Epsilonproteobacteria</taxon>
        <taxon>Campylobacterales</taxon>
        <taxon>Sulfurovaceae</taxon>
        <taxon>Sulfurovum</taxon>
        <taxon>environmental samples</taxon>
    </lineage>
</organism>
<sequence>MHWLTKVCSLLMLVITFGFLQGCSKMELIGGRYYKQGNKIIYAENGDNRLSYFFKGHKGVVEGADVDSFVYLGLSYAKDMSHVYFKDGTISVADRDSFEIIGEYFAKDKNHIFRGGRFLKGVDVKTFQRLGEYDDDETGLKNYSIYYSRDKNHVFYQDTILIGADPDTFKSWERKGQDKLHEFWHGYMRDENGELIHND</sequence>
<gene>
    <name evidence="1" type="ORF">HELGO_WM10282</name>
</gene>
<proteinExistence type="predicted"/>
<evidence type="ECO:0000313" key="1">
    <source>
        <dbReference type="EMBL" id="CAA6801549.1"/>
    </source>
</evidence>
<evidence type="ECO:0008006" key="2">
    <source>
        <dbReference type="Google" id="ProtNLM"/>
    </source>
</evidence>